<sequence length="128" mass="14356">MTAEPPVESTIEPERWYSVPEVAEVLGVRDRDVRTMLREGKLLALRRGTNDAVSIPAELILEADHPDGPAPLPSLRGTLTVLKDARYTDREAFEWLYSHHEELGQAPIAALLDHRVHAVRRVAQTLAF</sequence>
<dbReference type="EMBL" id="RKHK01000001">
    <property type="protein sequence ID" value="ROR71770.1"/>
    <property type="molecule type" value="Genomic_DNA"/>
</dbReference>
<reference evidence="3 4" key="1">
    <citation type="submission" date="2018-11" db="EMBL/GenBank/DDBJ databases">
        <title>Sequencing the genomes of 1000 actinobacteria strains.</title>
        <authorList>
            <person name="Klenk H.-P."/>
        </authorList>
    </citation>
    <scope>NUCLEOTIDE SEQUENCE [LARGE SCALE GENOMIC DNA]</scope>
    <source>
        <strain evidence="3 4">DSM 11294</strain>
    </source>
</reference>
<dbReference type="Pfam" id="PF21531">
    <property type="entry name" value="Rv2175c_wHTH"/>
    <property type="match status" value="1"/>
</dbReference>
<dbReference type="OrthoDB" id="3784042at2"/>
<feature type="domain" description="DNA-binding protein Rv2175c wHTH" evidence="2">
    <location>
        <begin position="14"/>
        <end position="59"/>
    </location>
</feature>
<dbReference type="Pfam" id="PF18367">
    <property type="entry name" value="Rv2175c_C"/>
    <property type="match status" value="1"/>
</dbReference>
<protein>
    <submittedName>
        <fullName evidence="3">Excisionase family DNA binding protein</fullName>
    </submittedName>
</protein>
<evidence type="ECO:0000259" key="2">
    <source>
        <dbReference type="Pfam" id="PF21531"/>
    </source>
</evidence>
<name>A0A3N2B953_9MICO</name>
<organism evidence="3 4">
    <name type="scientific">Bogoriella caseilytica</name>
    <dbReference type="NCBI Taxonomy" id="56055"/>
    <lineage>
        <taxon>Bacteria</taxon>
        <taxon>Bacillati</taxon>
        <taxon>Actinomycetota</taxon>
        <taxon>Actinomycetes</taxon>
        <taxon>Micrococcales</taxon>
        <taxon>Bogoriellaceae</taxon>
        <taxon>Bogoriella</taxon>
    </lineage>
</organism>
<evidence type="ECO:0000259" key="1">
    <source>
        <dbReference type="Pfam" id="PF18367"/>
    </source>
</evidence>
<keyword evidence="4" id="KW-1185">Reference proteome</keyword>
<dbReference type="AlphaFoldDB" id="A0A3N2B953"/>
<accession>A0A3N2B953</accession>
<comment type="caution">
    <text evidence="3">The sequence shown here is derived from an EMBL/GenBank/DDBJ whole genome shotgun (WGS) entry which is preliminary data.</text>
</comment>
<dbReference type="GO" id="GO:0003677">
    <property type="term" value="F:DNA binding"/>
    <property type="evidence" value="ECO:0007669"/>
    <property type="project" value="InterPro"/>
</dbReference>
<proteinExistence type="predicted"/>
<evidence type="ECO:0000313" key="4">
    <source>
        <dbReference type="Proteomes" id="UP000280668"/>
    </source>
</evidence>
<dbReference type="InterPro" id="IPR041098">
    <property type="entry name" value="Rv2175c_C"/>
</dbReference>
<dbReference type="RefSeq" id="WP_123302448.1">
    <property type="nucleotide sequence ID" value="NZ_RKHK01000001.1"/>
</dbReference>
<dbReference type="InterPro" id="IPR048576">
    <property type="entry name" value="Rv2175c_wHTH"/>
</dbReference>
<dbReference type="Proteomes" id="UP000280668">
    <property type="component" value="Unassembled WGS sequence"/>
</dbReference>
<evidence type="ECO:0000313" key="3">
    <source>
        <dbReference type="EMBL" id="ROR71770.1"/>
    </source>
</evidence>
<gene>
    <name evidence="3" type="ORF">EDD31_0108</name>
</gene>
<feature type="domain" description="Rv2175c C-terminal" evidence="1">
    <location>
        <begin position="74"/>
        <end position="127"/>
    </location>
</feature>